<evidence type="ECO:0000313" key="6">
    <source>
        <dbReference type="EMBL" id="PNS09761.1"/>
    </source>
</evidence>
<evidence type="ECO:0000256" key="1">
    <source>
        <dbReference type="ARBA" id="ARBA00008857"/>
    </source>
</evidence>
<dbReference type="GO" id="GO:0003677">
    <property type="term" value="F:DNA binding"/>
    <property type="evidence" value="ECO:0007669"/>
    <property type="project" value="UniProtKB-KW"/>
</dbReference>
<protein>
    <submittedName>
        <fullName evidence="6">Phage integrase-related protein</fullName>
    </submittedName>
</protein>
<organism evidence="6 7">
    <name type="scientific">Solilutibacter silvestris</name>
    <dbReference type="NCBI Taxonomy" id="1645665"/>
    <lineage>
        <taxon>Bacteria</taxon>
        <taxon>Pseudomonadati</taxon>
        <taxon>Pseudomonadota</taxon>
        <taxon>Gammaproteobacteria</taxon>
        <taxon>Lysobacterales</taxon>
        <taxon>Lysobacteraceae</taxon>
        <taxon>Solilutibacter</taxon>
    </lineage>
</organism>
<evidence type="ECO:0000256" key="4">
    <source>
        <dbReference type="ARBA" id="ARBA00023172"/>
    </source>
</evidence>
<dbReference type="Gene3D" id="1.10.443.10">
    <property type="entry name" value="Intergrase catalytic core"/>
    <property type="match status" value="1"/>
</dbReference>
<dbReference type="RefSeq" id="WP_165782410.1">
    <property type="nucleotide sequence ID" value="NZ_NPZB01000001.1"/>
</dbReference>
<reference evidence="6 7" key="1">
    <citation type="submission" date="2017-08" db="EMBL/GenBank/DDBJ databases">
        <title>Lysobacter sylvestris genome.</title>
        <authorList>
            <person name="Zhang D.-C."/>
            <person name="Albuquerque L."/>
            <person name="Franca L."/>
            <person name="Froufe H.J.C."/>
            <person name="Barroso C."/>
            <person name="Egas C."/>
            <person name="Da Costa M."/>
            <person name="Margesin R."/>
        </authorList>
    </citation>
    <scope>NUCLEOTIDE SEQUENCE [LARGE SCALE GENOMIC DNA]</scope>
    <source>
        <strain evidence="6 7">AM20-91</strain>
    </source>
</reference>
<dbReference type="GO" id="GO:0006310">
    <property type="term" value="P:DNA recombination"/>
    <property type="evidence" value="ECO:0007669"/>
    <property type="project" value="UniProtKB-KW"/>
</dbReference>
<evidence type="ECO:0000259" key="5">
    <source>
        <dbReference type="Pfam" id="PF02899"/>
    </source>
</evidence>
<comment type="caution">
    <text evidence="6">The sequence shown here is derived from an EMBL/GenBank/DDBJ whole genome shotgun (WGS) entry which is preliminary data.</text>
</comment>
<keyword evidence="3" id="KW-0238">DNA-binding</keyword>
<dbReference type="InterPro" id="IPR011010">
    <property type="entry name" value="DNA_brk_join_enz"/>
</dbReference>
<dbReference type="CDD" id="cd00397">
    <property type="entry name" value="DNA_BRE_C"/>
    <property type="match status" value="1"/>
</dbReference>
<keyword evidence="7" id="KW-1185">Reference proteome</keyword>
<proteinExistence type="inferred from homology"/>
<keyword evidence="2" id="KW-0229">DNA integration</keyword>
<dbReference type="InterPro" id="IPR050090">
    <property type="entry name" value="Tyrosine_recombinase_XerCD"/>
</dbReference>
<dbReference type="Proteomes" id="UP000236220">
    <property type="component" value="Unassembled WGS sequence"/>
</dbReference>
<accession>A0A2K1Q434</accession>
<dbReference type="SUPFAM" id="SSF47823">
    <property type="entry name" value="lambda integrase-like, N-terminal domain"/>
    <property type="match status" value="1"/>
</dbReference>
<dbReference type="SUPFAM" id="SSF56349">
    <property type="entry name" value="DNA breaking-rejoining enzymes"/>
    <property type="match status" value="1"/>
</dbReference>
<evidence type="ECO:0000256" key="2">
    <source>
        <dbReference type="ARBA" id="ARBA00022908"/>
    </source>
</evidence>
<sequence>MPLERSVVEDCVIRFVPQEVVDPRTRMKLHAAAERVPQLLWDSGEFWSEANLWLLARTRLLLSGKLSEDTIGANGKDLLAYAGWLEQSGMQWWQCPPLDDQRPLNLYRGHLVDSHEKGVIAPTLASRRMSTLKAFYRWLLKVEILSPGFPLWSERNVRIAYEDAFGFRRHVEAVQTSLDIKAAKRVGEAQLEEGLQPVSLEVRDAILDLAHRRCSHEMFLMLSLGFWSGLRLGTVCDLKIQTIENATTILNCDALKHISVGPQANPQVQMKLDQSSNGIVVPTRLLEELSDYSISVTRGKRAALAKPEHKHLLFLTKYGNPYGAVGSDRSPTVNAEMSRLKRLAREEGLNINDFTFHWSRATFATMWATVARANGYLHQFMPTLKRMLAHKHDRTTERYIRWVEREEVRAAVMDAFTKTMFGPFIEKEREQSA</sequence>
<dbReference type="InterPro" id="IPR004107">
    <property type="entry name" value="Integrase_SAM-like_N"/>
</dbReference>
<dbReference type="InterPro" id="IPR010998">
    <property type="entry name" value="Integrase_recombinase_N"/>
</dbReference>
<comment type="similarity">
    <text evidence="1">Belongs to the 'phage' integrase family.</text>
</comment>
<evidence type="ECO:0000256" key="3">
    <source>
        <dbReference type="ARBA" id="ARBA00023125"/>
    </source>
</evidence>
<feature type="domain" description="Integrase SAM-like N-terminal" evidence="5">
    <location>
        <begin position="60"/>
        <end position="140"/>
    </location>
</feature>
<dbReference type="GO" id="GO:0015074">
    <property type="term" value="P:DNA integration"/>
    <property type="evidence" value="ECO:0007669"/>
    <property type="project" value="UniProtKB-KW"/>
</dbReference>
<dbReference type="AlphaFoldDB" id="A0A2K1Q434"/>
<gene>
    <name evidence="6" type="ORF">Lysil_1390</name>
</gene>
<dbReference type="EMBL" id="NPZB01000001">
    <property type="protein sequence ID" value="PNS09761.1"/>
    <property type="molecule type" value="Genomic_DNA"/>
</dbReference>
<dbReference type="PANTHER" id="PTHR30349:SF41">
    <property type="entry name" value="INTEGRASE_RECOMBINASE PROTEIN MJ0367-RELATED"/>
    <property type="match status" value="1"/>
</dbReference>
<dbReference type="Pfam" id="PF02899">
    <property type="entry name" value="Phage_int_SAM_1"/>
    <property type="match status" value="1"/>
</dbReference>
<dbReference type="Gene3D" id="1.10.150.130">
    <property type="match status" value="1"/>
</dbReference>
<name>A0A2K1Q434_9GAMM</name>
<dbReference type="InterPro" id="IPR013762">
    <property type="entry name" value="Integrase-like_cat_sf"/>
</dbReference>
<dbReference type="PANTHER" id="PTHR30349">
    <property type="entry name" value="PHAGE INTEGRASE-RELATED"/>
    <property type="match status" value="1"/>
</dbReference>
<evidence type="ECO:0000313" key="7">
    <source>
        <dbReference type="Proteomes" id="UP000236220"/>
    </source>
</evidence>
<keyword evidence="4" id="KW-0233">DNA recombination</keyword>